<dbReference type="OrthoDB" id="553157at2759"/>
<dbReference type="AlphaFoldDB" id="A0A8S1IN68"/>
<protein>
    <submittedName>
        <fullName evidence="1">Uncharacterized protein</fullName>
    </submittedName>
</protein>
<dbReference type="EMBL" id="CAJHUC010000385">
    <property type="protein sequence ID" value="CAD7695764.1"/>
    <property type="molecule type" value="Genomic_DNA"/>
</dbReference>
<dbReference type="Proteomes" id="UP000708148">
    <property type="component" value="Unassembled WGS sequence"/>
</dbReference>
<name>A0A8S1IN68_9CHLO</name>
<comment type="caution">
    <text evidence="1">The sequence shown here is derived from an EMBL/GenBank/DDBJ whole genome shotgun (WGS) entry which is preliminary data.</text>
</comment>
<reference evidence="1" key="1">
    <citation type="submission" date="2020-12" db="EMBL/GenBank/DDBJ databases">
        <authorList>
            <person name="Iha C."/>
        </authorList>
    </citation>
    <scope>NUCLEOTIDE SEQUENCE</scope>
</reference>
<organism evidence="1 2">
    <name type="scientific">Ostreobium quekettii</name>
    <dbReference type="NCBI Taxonomy" id="121088"/>
    <lineage>
        <taxon>Eukaryota</taxon>
        <taxon>Viridiplantae</taxon>
        <taxon>Chlorophyta</taxon>
        <taxon>core chlorophytes</taxon>
        <taxon>Ulvophyceae</taxon>
        <taxon>TCBD clade</taxon>
        <taxon>Bryopsidales</taxon>
        <taxon>Ostreobineae</taxon>
        <taxon>Ostreobiaceae</taxon>
        <taxon>Ostreobium</taxon>
    </lineage>
</organism>
<evidence type="ECO:0000313" key="1">
    <source>
        <dbReference type="EMBL" id="CAD7695764.1"/>
    </source>
</evidence>
<keyword evidence="2" id="KW-1185">Reference proteome</keyword>
<proteinExistence type="predicted"/>
<sequence length="367" mass="41030">MAWRMLIERHLVPVTERRVGRFDEYLHVLASPVVVSLVEAWRPALEKMFAVYSRLDAAMGYATSDTAASILEQASNTMSYAEFLHLCAEKRVAPELVNIKELEGVFRRTNAPSNSGKEDMIQDMNYQEYVDALCLIALYVYSKPAFSRQNNMPAQKIEAFFTYIGLKKPTEGQGQPETQKVLKVPQTVDPYAEWWGMKFDDNNGTELGPDHIPSLILESAIPPEACPPEVGAILEAAFEAHNDSRLEESLGKYAEAKDMWLDVVKREKLSPNGVLPVEEKLYFAVACGGVHQSGGQYAKAMDLYQEAFQEVSIPVLMQGVSTEHHSIASVERTALAWPLVSRSFSIGAVGKQMNALIWQCIRCLNFC</sequence>
<gene>
    <name evidence="1" type="ORF">OSTQU699_LOCUS1125</name>
</gene>
<accession>A0A8S1IN68</accession>
<evidence type="ECO:0000313" key="2">
    <source>
        <dbReference type="Proteomes" id="UP000708148"/>
    </source>
</evidence>